<evidence type="ECO:0000313" key="1">
    <source>
        <dbReference type="EMBL" id="MEL3959418.1"/>
    </source>
</evidence>
<evidence type="ECO:0000313" key="2">
    <source>
        <dbReference type="Proteomes" id="UP001459714"/>
    </source>
</evidence>
<dbReference type="EMBL" id="JBBYAK010000002">
    <property type="protein sequence ID" value="MEL3959418.1"/>
    <property type="molecule type" value="Genomic_DNA"/>
</dbReference>
<sequence length="60" mass="7090">MFGSSFESKPYHTKQEIINQILDAMAIEIINKSLGYRPEEYDYMKLDKSYIDEIRKTPAE</sequence>
<accession>A0ABU9K3M2</accession>
<proteinExistence type="predicted"/>
<reference evidence="1 2" key="1">
    <citation type="submission" date="2024-03" db="EMBL/GenBank/DDBJ databases">
        <title>Bacilli Hybrid Assemblies.</title>
        <authorList>
            <person name="Kovac J."/>
        </authorList>
    </citation>
    <scope>NUCLEOTIDE SEQUENCE [LARGE SCALE GENOMIC DNA]</scope>
    <source>
        <strain evidence="1 2">FSL M8-0022</strain>
    </source>
</reference>
<dbReference type="RefSeq" id="WP_342021056.1">
    <property type="nucleotide sequence ID" value="NZ_JBBYAK010000002.1"/>
</dbReference>
<keyword evidence="2" id="KW-1185">Reference proteome</keyword>
<gene>
    <name evidence="1" type="ORF">NST17_19895</name>
</gene>
<comment type="caution">
    <text evidence="1">The sequence shown here is derived from an EMBL/GenBank/DDBJ whole genome shotgun (WGS) entry which is preliminary data.</text>
</comment>
<name>A0ABU9K3M2_9BACI</name>
<protein>
    <submittedName>
        <fullName evidence="1">Uncharacterized protein</fullName>
    </submittedName>
</protein>
<organism evidence="1 2">
    <name type="scientific">Caldifermentibacillus hisashii</name>
    <dbReference type="NCBI Taxonomy" id="996558"/>
    <lineage>
        <taxon>Bacteria</taxon>
        <taxon>Bacillati</taxon>
        <taxon>Bacillota</taxon>
        <taxon>Bacilli</taxon>
        <taxon>Bacillales</taxon>
        <taxon>Bacillaceae</taxon>
        <taxon>Caldifermentibacillus</taxon>
    </lineage>
</organism>
<dbReference type="Proteomes" id="UP001459714">
    <property type="component" value="Unassembled WGS sequence"/>
</dbReference>